<proteinExistence type="inferred from homology"/>
<comment type="pathway">
    <text evidence="1">Cell wall biogenesis; peptidoglycan recycling.</text>
</comment>
<keyword evidence="1" id="KW-0067">ATP-binding</keyword>
<feature type="binding site" evidence="1">
    <location>
        <begin position="16"/>
        <end position="23"/>
    </location>
    <ligand>
        <name>ATP</name>
        <dbReference type="ChEBI" id="CHEBI:30616"/>
    </ligand>
</feature>
<dbReference type="HAMAP" id="MF_01270">
    <property type="entry name" value="AnhMurNAc_kinase"/>
    <property type="match status" value="1"/>
</dbReference>
<dbReference type="GO" id="GO:0005524">
    <property type="term" value="F:ATP binding"/>
    <property type="evidence" value="ECO:0007669"/>
    <property type="project" value="UniProtKB-UniRule"/>
</dbReference>
<dbReference type="EC" id="2.7.1.170" evidence="1"/>
<protein>
    <recommendedName>
        <fullName evidence="1">Anhydro-N-acetylmuramic acid kinase</fullName>
        <ecNumber evidence="1">2.7.1.170</ecNumber>
    </recommendedName>
    <alternativeName>
        <fullName evidence="1">AnhMurNAc kinase</fullName>
    </alternativeName>
</protein>
<dbReference type="KEGG" id="cmav:ABHF33_16140"/>
<dbReference type="GO" id="GO:0097175">
    <property type="term" value="P:1,6-anhydro-N-acetyl-beta-muramic acid catabolic process"/>
    <property type="evidence" value="ECO:0007669"/>
    <property type="project" value="UniProtKB-UniRule"/>
</dbReference>
<keyword evidence="1 2" id="KW-0418">Kinase</keyword>
<evidence type="ECO:0000256" key="1">
    <source>
        <dbReference type="HAMAP-Rule" id="MF_01270"/>
    </source>
</evidence>
<comment type="pathway">
    <text evidence="1">Amino-sugar metabolism; 1,6-anhydro-N-acetylmuramate degradation.</text>
</comment>
<reference evidence="2" key="1">
    <citation type="submission" date="2024-05" db="EMBL/GenBank/DDBJ databases">
        <authorList>
            <person name="Yang L."/>
            <person name="Pan L."/>
        </authorList>
    </citation>
    <scope>NUCLEOTIDE SEQUENCE</scope>
    <source>
        <strain evidence="2">FCG-7</strain>
    </source>
</reference>
<dbReference type="SUPFAM" id="SSF53067">
    <property type="entry name" value="Actin-like ATPase domain"/>
    <property type="match status" value="1"/>
</dbReference>
<keyword evidence="1" id="KW-0119">Carbohydrate metabolism</keyword>
<dbReference type="AlphaFoldDB" id="A0AAU7F784"/>
<dbReference type="NCBIfam" id="NF007139">
    <property type="entry name" value="PRK09585.1-3"/>
    <property type="match status" value="1"/>
</dbReference>
<sequence>MTIAKQPSYFIGLMTGTSLDGIDAVLVDFSAQPARLIASHSMPMPIDLRASLLQLQSASPNELHLAQLAANAHSAASAEVVARLLDQCGVSAAEVQAIGNHGQTIRHRPEQGYTLQIGNHALLAEYTGIEVVGDFRSRDVAAGGQGAPLVPAFHADLFAAPAINRVVLNIGGIANLSWLGADGLVSGFDSGPGNVLLDLWIDRHQSRPYDALGAWAQSGKVHTPLLAQFLSEPYFALPAPKSTGRDLFHAQWLDAQLAHMGAVLDPADVQATLCELTAISIARAIAQLGKADEVFVCGGGAYNLHLMQRLNVHLSCRAQSTAMLGLDPSWVEAFAFAWLAMRCKAGLSGNLPAVTGARGERVLGAIYPR</sequence>
<dbReference type="GO" id="GO:0009254">
    <property type="term" value="P:peptidoglycan turnover"/>
    <property type="evidence" value="ECO:0007669"/>
    <property type="project" value="UniProtKB-UniRule"/>
</dbReference>
<dbReference type="GO" id="GO:0016301">
    <property type="term" value="F:kinase activity"/>
    <property type="evidence" value="ECO:0007669"/>
    <property type="project" value="UniProtKB-KW"/>
</dbReference>
<dbReference type="PANTHER" id="PTHR30605:SF0">
    <property type="entry name" value="ANHYDRO-N-ACETYLMURAMIC ACID KINASE"/>
    <property type="match status" value="1"/>
</dbReference>
<dbReference type="PANTHER" id="PTHR30605">
    <property type="entry name" value="ANHYDRO-N-ACETYLMURAMIC ACID KINASE"/>
    <property type="match status" value="1"/>
</dbReference>
<comment type="function">
    <text evidence="1">Catalyzes the specific phosphorylation of 1,6-anhydro-N-acetylmuramic acid (anhMurNAc) with the simultaneous cleavage of the 1,6-anhydro ring, generating MurNAc-6-P. Is required for the utilization of anhMurNAc either imported from the medium or derived from its own cell wall murein, and thus plays a role in cell wall recycling.</text>
</comment>
<dbReference type="EMBL" id="CP157355">
    <property type="protein sequence ID" value="XBM00560.1"/>
    <property type="molecule type" value="Genomic_DNA"/>
</dbReference>
<dbReference type="RefSeq" id="WP_348944906.1">
    <property type="nucleotide sequence ID" value="NZ_CP157355.1"/>
</dbReference>
<comment type="similarity">
    <text evidence="1">Belongs to the anhydro-N-acetylmuramic acid kinase family.</text>
</comment>
<keyword evidence="1" id="KW-0547">Nucleotide-binding</keyword>
<dbReference type="CDD" id="cd24050">
    <property type="entry name" value="ASKHA_NBD_ANMK"/>
    <property type="match status" value="1"/>
</dbReference>
<keyword evidence="1 2" id="KW-0808">Transferase</keyword>
<dbReference type="InterPro" id="IPR005338">
    <property type="entry name" value="Anhydro_N_Ac-Mur_kinase"/>
</dbReference>
<evidence type="ECO:0000313" key="2">
    <source>
        <dbReference type="EMBL" id="XBM00560.1"/>
    </source>
</evidence>
<dbReference type="InterPro" id="IPR043129">
    <property type="entry name" value="ATPase_NBD"/>
</dbReference>
<dbReference type="GO" id="GO:0016773">
    <property type="term" value="F:phosphotransferase activity, alcohol group as acceptor"/>
    <property type="evidence" value="ECO:0007669"/>
    <property type="project" value="UniProtKB-UniRule"/>
</dbReference>
<gene>
    <name evidence="1" type="primary">anmK</name>
    <name evidence="2" type="ORF">ABHF33_16140</name>
</gene>
<accession>A0AAU7F784</accession>
<comment type="catalytic activity">
    <reaction evidence="1">
        <text>1,6-anhydro-N-acetyl-beta-muramate + ATP + H2O = N-acetyl-D-muramate 6-phosphate + ADP + H(+)</text>
        <dbReference type="Rhea" id="RHEA:24952"/>
        <dbReference type="ChEBI" id="CHEBI:15377"/>
        <dbReference type="ChEBI" id="CHEBI:15378"/>
        <dbReference type="ChEBI" id="CHEBI:30616"/>
        <dbReference type="ChEBI" id="CHEBI:58690"/>
        <dbReference type="ChEBI" id="CHEBI:58722"/>
        <dbReference type="ChEBI" id="CHEBI:456216"/>
        <dbReference type="EC" id="2.7.1.170"/>
    </reaction>
</comment>
<dbReference type="GO" id="GO:0006040">
    <property type="term" value="P:amino sugar metabolic process"/>
    <property type="evidence" value="ECO:0007669"/>
    <property type="project" value="InterPro"/>
</dbReference>
<dbReference type="Gene3D" id="3.30.420.40">
    <property type="match status" value="2"/>
</dbReference>
<name>A0AAU7F784_9NEIS</name>
<organism evidence="2">
    <name type="scientific">Chitinibacter mangrovi</name>
    <dbReference type="NCBI Taxonomy" id="3153927"/>
    <lineage>
        <taxon>Bacteria</taxon>
        <taxon>Pseudomonadati</taxon>
        <taxon>Pseudomonadota</taxon>
        <taxon>Betaproteobacteria</taxon>
        <taxon>Neisseriales</taxon>
        <taxon>Chitinibacteraceae</taxon>
        <taxon>Chitinibacter</taxon>
    </lineage>
</organism>
<dbReference type="Pfam" id="PF03702">
    <property type="entry name" value="AnmK"/>
    <property type="match status" value="1"/>
</dbReference>